<dbReference type="STRING" id="1792845.BC343_03005"/>
<dbReference type="EMBL" id="MBTF01000001">
    <property type="protein sequence ID" value="OOQ62036.1"/>
    <property type="molecule type" value="Genomic_DNA"/>
</dbReference>
<dbReference type="AlphaFoldDB" id="A0A1S9PM41"/>
<proteinExistence type="predicted"/>
<protein>
    <recommendedName>
        <fullName evidence="3">Phosphoesterase HXTX</fullName>
    </recommendedName>
</protein>
<organism evidence="1 2">
    <name type="scientific">Mucilaginibacter pedocola</name>
    <dbReference type="NCBI Taxonomy" id="1792845"/>
    <lineage>
        <taxon>Bacteria</taxon>
        <taxon>Pseudomonadati</taxon>
        <taxon>Bacteroidota</taxon>
        <taxon>Sphingobacteriia</taxon>
        <taxon>Sphingobacteriales</taxon>
        <taxon>Sphingobacteriaceae</taxon>
        <taxon>Mucilaginibacter</taxon>
    </lineage>
</organism>
<evidence type="ECO:0008006" key="3">
    <source>
        <dbReference type="Google" id="ProtNLM"/>
    </source>
</evidence>
<accession>A0A1S9PM41</accession>
<reference evidence="1 2" key="1">
    <citation type="submission" date="2016-07" db="EMBL/GenBank/DDBJ databases">
        <title>Genomic analysis of zinc-resistant bacterium Mucilaginibacter pedocola TBZ30.</title>
        <authorList>
            <person name="Huang J."/>
            <person name="Tang J."/>
        </authorList>
    </citation>
    <scope>NUCLEOTIDE SEQUENCE [LARGE SCALE GENOMIC DNA]</scope>
    <source>
        <strain evidence="1 2">TBZ30</strain>
    </source>
</reference>
<dbReference type="Proteomes" id="UP000189739">
    <property type="component" value="Unassembled WGS sequence"/>
</dbReference>
<gene>
    <name evidence="1" type="ORF">BC343_03005</name>
</gene>
<sequence>MAIENPLLLTLSLDAEAKLYFNKLRKKYFPAERNFLDAHLMLFHQIPAGEETIIENIASAASKFGPMDLQITQVVCIGRGVAYKVECAALMQLHKHLQQQWQHWLIPQDKQKLWPHITVQNKVEPAVAKQLSAELSASFSPFTACGTGLTLWEYLGGPWQFVQQFDFTGAAQ</sequence>
<dbReference type="Pfam" id="PF13563">
    <property type="entry name" value="2_5_RNA_ligase2"/>
    <property type="match status" value="1"/>
</dbReference>
<dbReference type="OrthoDB" id="793003at2"/>
<name>A0A1S9PM41_9SPHI</name>
<comment type="caution">
    <text evidence="1">The sequence shown here is derived from an EMBL/GenBank/DDBJ whole genome shotgun (WGS) entry which is preliminary data.</text>
</comment>
<dbReference type="InterPro" id="IPR009097">
    <property type="entry name" value="Cyclic_Pdiesterase"/>
</dbReference>
<evidence type="ECO:0000313" key="1">
    <source>
        <dbReference type="EMBL" id="OOQ62036.1"/>
    </source>
</evidence>
<dbReference type="SUPFAM" id="SSF55144">
    <property type="entry name" value="LigT-like"/>
    <property type="match status" value="1"/>
</dbReference>
<evidence type="ECO:0000313" key="2">
    <source>
        <dbReference type="Proteomes" id="UP000189739"/>
    </source>
</evidence>
<keyword evidence="2" id="KW-1185">Reference proteome</keyword>
<dbReference type="RefSeq" id="WP_078346228.1">
    <property type="nucleotide sequence ID" value="NZ_MBTF01000001.1"/>
</dbReference>
<dbReference type="Gene3D" id="3.90.1140.10">
    <property type="entry name" value="Cyclic phosphodiesterase"/>
    <property type="match status" value="1"/>
</dbReference>